<dbReference type="EMBL" id="ML976049">
    <property type="protein sequence ID" value="KAF1941309.1"/>
    <property type="molecule type" value="Genomic_DNA"/>
</dbReference>
<sequence length="73" mass="8097">MNMYMSPLKPILLMLLCKERLLSSYAPEVSLLLKGLNKRLLAGLDSLKPSYLEVAEPSVIAINCSLLNKALLH</sequence>
<name>A0A6A5SP98_9PLEO</name>
<proteinExistence type="predicted"/>
<keyword evidence="2" id="KW-1185">Reference proteome</keyword>
<organism evidence="1 2">
    <name type="scientific">Clathrospora elynae</name>
    <dbReference type="NCBI Taxonomy" id="706981"/>
    <lineage>
        <taxon>Eukaryota</taxon>
        <taxon>Fungi</taxon>
        <taxon>Dikarya</taxon>
        <taxon>Ascomycota</taxon>
        <taxon>Pezizomycotina</taxon>
        <taxon>Dothideomycetes</taxon>
        <taxon>Pleosporomycetidae</taxon>
        <taxon>Pleosporales</taxon>
        <taxon>Diademaceae</taxon>
        <taxon>Clathrospora</taxon>
    </lineage>
</organism>
<gene>
    <name evidence="1" type="ORF">EJ02DRAFT_205735</name>
</gene>
<accession>A0A6A5SP98</accession>
<evidence type="ECO:0000313" key="2">
    <source>
        <dbReference type="Proteomes" id="UP000800038"/>
    </source>
</evidence>
<evidence type="ECO:0000313" key="1">
    <source>
        <dbReference type="EMBL" id="KAF1941309.1"/>
    </source>
</evidence>
<protein>
    <submittedName>
        <fullName evidence="1">Uncharacterized protein</fullName>
    </submittedName>
</protein>
<dbReference type="AlphaFoldDB" id="A0A6A5SP98"/>
<reference evidence="1" key="1">
    <citation type="journal article" date="2020" name="Stud. Mycol.">
        <title>101 Dothideomycetes genomes: a test case for predicting lifestyles and emergence of pathogens.</title>
        <authorList>
            <person name="Haridas S."/>
            <person name="Albert R."/>
            <person name="Binder M."/>
            <person name="Bloem J."/>
            <person name="Labutti K."/>
            <person name="Salamov A."/>
            <person name="Andreopoulos B."/>
            <person name="Baker S."/>
            <person name="Barry K."/>
            <person name="Bills G."/>
            <person name="Bluhm B."/>
            <person name="Cannon C."/>
            <person name="Castanera R."/>
            <person name="Culley D."/>
            <person name="Daum C."/>
            <person name="Ezra D."/>
            <person name="Gonzalez J."/>
            <person name="Henrissat B."/>
            <person name="Kuo A."/>
            <person name="Liang C."/>
            <person name="Lipzen A."/>
            <person name="Lutzoni F."/>
            <person name="Magnuson J."/>
            <person name="Mondo S."/>
            <person name="Nolan M."/>
            <person name="Ohm R."/>
            <person name="Pangilinan J."/>
            <person name="Park H.-J."/>
            <person name="Ramirez L."/>
            <person name="Alfaro M."/>
            <person name="Sun H."/>
            <person name="Tritt A."/>
            <person name="Yoshinaga Y."/>
            <person name="Zwiers L.-H."/>
            <person name="Turgeon B."/>
            <person name="Goodwin S."/>
            <person name="Spatafora J."/>
            <person name="Crous P."/>
            <person name="Grigoriev I."/>
        </authorList>
    </citation>
    <scope>NUCLEOTIDE SEQUENCE</scope>
    <source>
        <strain evidence="1">CBS 161.51</strain>
    </source>
</reference>
<dbReference type="Proteomes" id="UP000800038">
    <property type="component" value="Unassembled WGS sequence"/>
</dbReference>